<dbReference type="EMBL" id="BFAA01008477">
    <property type="protein sequence ID" value="GCB67979.1"/>
    <property type="molecule type" value="Genomic_DNA"/>
</dbReference>
<sequence length="142" mass="15063">MYNVTVSGGNVSDTKVALHASYNGTHVGVWTNTNANCSGVYGTKSLPFTEMWTSPSNNSIKDSITFKAFVMFGNMTYYKSLMLASAPMTTVPPTTIPPSTMGANTMTSAATVKTTSGAITFKPLGGFASILLLFISVRELLL</sequence>
<dbReference type="Proteomes" id="UP000288216">
    <property type="component" value="Unassembled WGS sequence"/>
</dbReference>
<name>A0A401P4C4_SCYTO</name>
<protein>
    <recommendedName>
        <fullName evidence="3">Reelin domain-containing protein</fullName>
    </recommendedName>
</protein>
<evidence type="ECO:0008006" key="3">
    <source>
        <dbReference type="Google" id="ProtNLM"/>
    </source>
</evidence>
<keyword evidence="2" id="KW-1185">Reference proteome</keyword>
<proteinExistence type="predicted"/>
<evidence type="ECO:0000313" key="1">
    <source>
        <dbReference type="EMBL" id="GCB67979.1"/>
    </source>
</evidence>
<reference evidence="1 2" key="1">
    <citation type="journal article" date="2018" name="Nat. Ecol. Evol.">
        <title>Shark genomes provide insights into elasmobranch evolution and the origin of vertebrates.</title>
        <authorList>
            <person name="Hara Y"/>
            <person name="Yamaguchi K"/>
            <person name="Onimaru K"/>
            <person name="Kadota M"/>
            <person name="Koyanagi M"/>
            <person name="Keeley SD"/>
            <person name="Tatsumi K"/>
            <person name="Tanaka K"/>
            <person name="Motone F"/>
            <person name="Kageyama Y"/>
            <person name="Nozu R"/>
            <person name="Adachi N"/>
            <person name="Nishimura O"/>
            <person name="Nakagawa R"/>
            <person name="Tanegashima C"/>
            <person name="Kiyatake I"/>
            <person name="Matsumoto R"/>
            <person name="Murakumo K"/>
            <person name="Nishida K"/>
            <person name="Terakita A"/>
            <person name="Kuratani S"/>
            <person name="Sato K"/>
            <person name="Hyodo S Kuraku.S."/>
        </authorList>
    </citation>
    <scope>NUCLEOTIDE SEQUENCE [LARGE SCALE GENOMIC DNA]</scope>
</reference>
<accession>A0A401P4C4</accession>
<dbReference type="OMA" id="CMIENAM"/>
<comment type="caution">
    <text evidence="1">The sequence shown here is derived from an EMBL/GenBank/DDBJ whole genome shotgun (WGS) entry which is preliminary data.</text>
</comment>
<organism evidence="1 2">
    <name type="scientific">Scyliorhinus torazame</name>
    <name type="common">Cloudy catshark</name>
    <name type="synonym">Catulus torazame</name>
    <dbReference type="NCBI Taxonomy" id="75743"/>
    <lineage>
        <taxon>Eukaryota</taxon>
        <taxon>Metazoa</taxon>
        <taxon>Chordata</taxon>
        <taxon>Craniata</taxon>
        <taxon>Vertebrata</taxon>
        <taxon>Chondrichthyes</taxon>
        <taxon>Elasmobranchii</taxon>
        <taxon>Galeomorphii</taxon>
        <taxon>Galeoidea</taxon>
        <taxon>Carcharhiniformes</taxon>
        <taxon>Scyliorhinidae</taxon>
        <taxon>Scyliorhinus</taxon>
    </lineage>
</organism>
<evidence type="ECO:0000313" key="2">
    <source>
        <dbReference type="Proteomes" id="UP000288216"/>
    </source>
</evidence>
<gene>
    <name evidence="1" type="ORF">scyTo_0015180</name>
</gene>
<dbReference type="AlphaFoldDB" id="A0A401P4C4"/>